<dbReference type="RefSeq" id="WP_090158898.1">
    <property type="nucleotide sequence ID" value="NZ_JAJATZ010000004.1"/>
</dbReference>
<feature type="compositionally biased region" description="Polar residues" evidence="1">
    <location>
        <begin position="54"/>
        <end position="65"/>
    </location>
</feature>
<sequence length="203" mass="22082">MSRSRSITKHFRRALLGAGIAVAGLAFAACSPEDVAALNAQVATTPEAAPTPRTGGTRQAQSSGGLTSLLCGAGLCTDRRPKPQGNRTYVIEGDGGGQIISAEADREMLRQWGGPVEIRWYCNSSCVIFTTLPNACLGPHLKIGFHSADVNRGFVGNEQIAKYLRGGIKERFLREWQYVPNDDLYTIRARDYARLDPQVRICD</sequence>
<evidence type="ECO:0000256" key="1">
    <source>
        <dbReference type="SAM" id="MobiDB-lite"/>
    </source>
</evidence>
<keyword evidence="2" id="KW-0732">Signal</keyword>
<organism evidence="3 4">
    <name type="scientific">Loktanella gaetbuli</name>
    <dbReference type="NCBI Taxonomy" id="2881335"/>
    <lineage>
        <taxon>Bacteria</taxon>
        <taxon>Pseudomonadati</taxon>
        <taxon>Pseudomonadota</taxon>
        <taxon>Alphaproteobacteria</taxon>
        <taxon>Rhodobacterales</taxon>
        <taxon>Roseobacteraceae</taxon>
        <taxon>Loktanella</taxon>
    </lineage>
</organism>
<reference evidence="3" key="1">
    <citation type="submission" date="2021-10" db="EMBL/GenBank/DDBJ databases">
        <title>Loktanella gaetbuli sp. nov., isolated from a tidal flat.</title>
        <authorList>
            <person name="Park S."/>
            <person name="Yoon J.-H."/>
        </authorList>
    </citation>
    <scope>NUCLEOTIDE SEQUENCE</scope>
    <source>
        <strain evidence="3">TSTF-M6</strain>
    </source>
</reference>
<evidence type="ECO:0000313" key="4">
    <source>
        <dbReference type="Proteomes" id="UP001138961"/>
    </source>
</evidence>
<gene>
    <name evidence="3" type="ORF">LGQ03_11100</name>
</gene>
<evidence type="ECO:0008006" key="5">
    <source>
        <dbReference type="Google" id="ProtNLM"/>
    </source>
</evidence>
<dbReference type="Proteomes" id="UP001138961">
    <property type="component" value="Unassembled WGS sequence"/>
</dbReference>
<feature type="chain" id="PRO_5046033364" description="Lipoprotein" evidence="2">
    <location>
        <begin position="29"/>
        <end position="203"/>
    </location>
</feature>
<dbReference type="EMBL" id="JAJATZ010000004">
    <property type="protein sequence ID" value="MCB5199785.1"/>
    <property type="molecule type" value="Genomic_DNA"/>
</dbReference>
<dbReference type="PROSITE" id="PS51257">
    <property type="entry name" value="PROKAR_LIPOPROTEIN"/>
    <property type="match status" value="1"/>
</dbReference>
<keyword evidence="4" id="KW-1185">Reference proteome</keyword>
<proteinExistence type="predicted"/>
<feature type="region of interest" description="Disordered" evidence="1">
    <location>
        <begin position="46"/>
        <end position="65"/>
    </location>
</feature>
<evidence type="ECO:0000256" key="2">
    <source>
        <dbReference type="SAM" id="SignalP"/>
    </source>
</evidence>
<feature type="signal peptide" evidence="2">
    <location>
        <begin position="1"/>
        <end position="28"/>
    </location>
</feature>
<accession>A0ABS8BVP1</accession>
<name>A0ABS8BVP1_9RHOB</name>
<evidence type="ECO:0000313" key="3">
    <source>
        <dbReference type="EMBL" id="MCB5199785.1"/>
    </source>
</evidence>
<comment type="caution">
    <text evidence="3">The sequence shown here is derived from an EMBL/GenBank/DDBJ whole genome shotgun (WGS) entry which is preliminary data.</text>
</comment>
<protein>
    <recommendedName>
        <fullName evidence="5">Lipoprotein</fullName>
    </recommendedName>
</protein>